<comment type="function">
    <text evidence="1">Catalyzes the specific phosphorylation of 1,6-anhydro-N-acetylmuramic acid (anhMurNAc) with the simultaneous cleavage of the 1,6-anhydro ring, generating MurNAc-6-P. Is required for the utilization of anhMurNAc either imported from the medium or derived from its own cell wall murein, and thus plays a role in cell wall recycling.</text>
</comment>
<dbReference type="GO" id="GO:0016301">
    <property type="term" value="F:kinase activity"/>
    <property type="evidence" value="ECO:0007669"/>
    <property type="project" value="UniProtKB-KW"/>
</dbReference>
<proteinExistence type="inferred from homology"/>
<dbReference type="Gene3D" id="3.30.420.40">
    <property type="match status" value="2"/>
</dbReference>
<keyword evidence="1" id="KW-0119">Carbohydrate metabolism</keyword>
<accession>A0A2M7FX18</accession>
<gene>
    <name evidence="1" type="primary">anmK</name>
    <name evidence="2" type="ORF">COW36_24290</name>
</gene>
<keyword evidence="1 2" id="KW-0418">Kinase</keyword>
<evidence type="ECO:0000256" key="1">
    <source>
        <dbReference type="HAMAP-Rule" id="MF_01270"/>
    </source>
</evidence>
<evidence type="ECO:0000313" key="2">
    <source>
        <dbReference type="EMBL" id="PIW13790.1"/>
    </source>
</evidence>
<dbReference type="InterPro" id="IPR043129">
    <property type="entry name" value="ATPase_NBD"/>
</dbReference>
<name>A0A2M7FX18_9BACT</name>
<dbReference type="GO" id="GO:0006040">
    <property type="term" value="P:amino sugar metabolic process"/>
    <property type="evidence" value="ECO:0007669"/>
    <property type="project" value="InterPro"/>
</dbReference>
<reference evidence="2 3" key="1">
    <citation type="submission" date="2017-09" db="EMBL/GenBank/DDBJ databases">
        <title>Depth-based differentiation of microbial function through sediment-hosted aquifers and enrichment of novel symbionts in the deep terrestrial subsurface.</title>
        <authorList>
            <person name="Probst A.J."/>
            <person name="Ladd B."/>
            <person name="Jarett J.K."/>
            <person name="Geller-Mcgrath D.E."/>
            <person name="Sieber C.M."/>
            <person name="Emerson J.B."/>
            <person name="Anantharaman K."/>
            <person name="Thomas B.C."/>
            <person name="Malmstrom R."/>
            <person name="Stieglmeier M."/>
            <person name="Klingl A."/>
            <person name="Woyke T."/>
            <person name="Ryan C.M."/>
            <person name="Banfield J.F."/>
        </authorList>
    </citation>
    <scope>NUCLEOTIDE SEQUENCE [LARGE SCALE GENOMIC DNA]</scope>
    <source>
        <strain evidence="2">CG17_big_fil_post_rev_8_21_14_2_50_48_46</strain>
    </source>
</reference>
<dbReference type="CDD" id="cd24050">
    <property type="entry name" value="ASKHA_NBD_ANMK"/>
    <property type="match status" value="1"/>
</dbReference>
<dbReference type="NCBIfam" id="NF007148">
    <property type="entry name" value="PRK09585.3-2"/>
    <property type="match status" value="1"/>
</dbReference>
<dbReference type="InterPro" id="IPR005338">
    <property type="entry name" value="Anhydro_N_Ac-Mur_kinase"/>
</dbReference>
<comment type="similarity">
    <text evidence="1">Belongs to the anhydro-N-acetylmuramic acid kinase family.</text>
</comment>
<keyword evidence="1" id="KW-0808">Transferase</keyword>
<comment type="catalytic activity">
    <reaction evidence="1">
        <text>1,6-anhydro-N-acetyl-beta-muramate + ATP + H2O = N-acetyl-D-muramate 6-phosphate + ADP + H(+)</text>
        <dbReference type="Rhea" id="RHEA:24952"/>
        <dbReference type="ChEBI" id="CHEBI:15377"/>
        <dbReference type="ChEBI" id="CHEBI:15378"/>
        <dbReference type="ChEBI" id="CHEBI:30616"/>
        <dbReference type="ChEBI" id="CHEBI:58690"/>
        <dbReference type="ChEBI" id="CHEBI:58722"/>
        <dbReference type="ChEBI" id="CHEBI:456216"/>
        <dbReference type="EC" id="2.7.1.170"/>
    </reaction>
</comment>
<protein>
    <recommendedName>
        <fullName evidence="1">Anhydro-N-acetylmuramic acid kinase</fullName>
        <ecNumber evidence="1">2.7.1.170</ecNumber>
    </recommendedName>
    <alternativeName>
        <fullName evidence="1">AnhMurNAc kinase</fullName>
    </alternativeName>
</protein>
<dbReference type="GO" id="GO:0097175">
    <property type="term" value="P:1,6-anhydro-N-acetyl-beta-muramic acid catabolic process"/>
    <property type="evidence" value="ECO:0007669"/>
    <property type="project" value="UniProtKB-UniRule"/>
</dbReference>
<sequence length="401" mass="43473">MSNTFSDALSRPSLKVLGLMSGTSLDGVDLCLCDLAWDQRLQYEILAFDTFPMPADLRVRLLRNMQPETSRVDELCELNMQIGAWFGQSIAEFCKTNQLLCDQIDLIGSHGQTLFHLPPGVGEIASTLQLGDAAMIAEMTGLTTVADFRPADMALGGQGAPLVPYVDTLIFQDPQQSVCLQNIGGIANLTWLGRAGEMLAFDTGPGNMLIDSLTRHLSQGQELWDLGGAWAAQGVLSDALLQEALQQPYFQEVPPKSTGREIFGDAYTAWFLARGEALDLAPADLLATATALTAHSIEQACRRFLPEFPERFVVSGGGVHNLTLMQMLADLMKPVKVLPLEHFGLSSDAKEAFAFACLAYTCLMGLPNNLPAVTGARGSTVMGKIQPGRNYLKLMKKVFQA</sequence>
<dbReference type="GO" id="GO:0009254">
    <property type="term" value="P:peptidoglycan turnover"/>
    <property type="evidence" value="ECO:0007669"/>
    <property type="project" value="UniProtKB-UniRule"/>
</dbReference>
<dbReference type="GO" id="GO:0016773">
    <property type="term" value="F:phosphotransferase activity, alcohol group as acceptor"/>
    <property type="evidence" value="ECO:0007669"/>
    <property type="project" value="UniProtKB-UniRule"/>
</dbReference>
<dbReference type="EC" id="2.7.1.170" evidence="1"/>
<feature type="binding site" evidence="1">
    <location>
        <begin position="22"/>
        <end position="29"/>
    </location>
    <ligand>
        <name>ATP</name>
        <dbReference type="ChEBI" id="CHEBI:30616"/>
    </ligand>
</feature>
<comment type="caution">
    <text evidence="2">The sequence shown here is derived from an EMBL/GenBank/DDBJ whole genome shotgun (WGS) entry which is preliminary data.</text>
</comment>
<dbReference type="PANTHER" id="PTHR30605:SF0">
    <property type="entry name" value="ANHYDRO-N-ACETYLMURAMIC ACID KINASE"/>
    <property type="match status" value="1"/>
</dbReference>
<keyword evidence="1" id="KW-0547">Nucleotide-binding</keyword>
<dbReference type="PANTHER" id="PTHR30605">
    <property type="entry name" value="ANHYDRO-N-ACETYLMURAMIC ACID KINASE"/>
    <property type="match status" value="1"/>
</dbReference>
<dbReference type="UniPathway" id="UPA00343"/>
<dbReference type="SUPFAM" id="SSF53067">
    <property type="entry name" value="Actin-like ATPase domain"/>
    <property type="match status" value="1"/>
</dbReference>
<comment type="pathway">
    <text evidence="1">Amino-sugar metabolism; 1,6-anhydro-N-acetylmuramate degradation.</text>
</comment>
<keyword evidence="1" id="KW-0067">ATP-binding</keyword>
<comment type="pathway">
    <text evidence="1">Cell wall biogenesis; peptidoglycan recycling.</text>
</comment>
<dbReference type="GO" id="GO:0005524">
    <property type="term" value="F:ATP binding"/>
    <property type="evidence" value="ECO:0007669"/>
    <property type="project" value="UniProtKB-UniRule"/>
</dbReference>
<dbReference type="AlphaFoldDB" id="A0A2M7FX18"/>
<dbReference type="Pfam" id="PF03702">
    <property type="entry name" value="AnmK"/>
    <property type="match status" value="1"/>
</dbReference>
<dbReference type="EMBL" id="PFFQ01000066">
    <property type="protein sequence ID" value="PIW13790.1"/>
    <property type="molecule type" value="Genomic_DNA"/>
</dbReference>
<evidence type="ECO:0000313" key="3">
    <source>
        <dbReference type="Proteomes" id="UP000231019"/>
    </source>
</evidence>
<dbReference type="Proteomes" id="UP000231019">
    <property type="component" value="Unassembled WGS sequence"/>
</dbReference>
<organism evidence="2 3">
    <name type="scientific">bacterium (Candidatus Blackallbacteria) CG17_big_fil_post_rev_8_21_14_2_50_48_46</name>
    <dbReference type="NCBI Taxonomy" id="2014261"/>
    <lineage>
        <taxon>Bacteria</taxon>
        <taxon>Candidatus Blackallbacteria</taxon>
    </lineage>
</organism>
<dbReference type="UniPathway" id="UPA00544"/>
<dbReference type="HAMAP" id="MF_01270">
    <property type="entry name" value="AnhMurNAc_kinase"/>
    <property type="match status" value="1"/>
</dbReference>